<evidence type="ECO:0000256" key="3">
    <source>
        <dbReference type="ARBA" id="ARBA00022692"/>
    </source>
</evidence>
<accession>A0ABS4GY38</accession>
<organism evidence="7 8">
    <name type="scientific">Paenibacillus sediminis</name>
    <dbReference type="NCBI Taxonomy" id="664909"/>
    <lineage>
        <taxon>Bacteria</taxon>
        <taxon>Bacillati</taxon>
        <taxon>Bacillota</taxon>
        <taxon>Bacilli</taxon>
        <taxon>Bacillales</taxon>
        <taxon>Paenibacillaceae</taxon>
        <taxon>Paenibacillus</taxon>
    </lineage>
</organism>
<dbReference type="RefSeq" id="WP_209844260.1">
    <property type="nucleotide sequence ID" value="NZ_CBCRVE010000001.1"/>
</dbReference>
<keyword evidence="5 6" id="KW-0472">Membrane</keyword>
<reference evidence="7 8" key="1">
    <citation type="submission" date="2021-03" db="EMBL/GenBank/DDBJ databases">
        <title>Genomic Encyclopedia of Type Strains, Phase IV (KMG-IV): sequencing the most valuable type-strain genomes for metagenomic binning, comparative biology and taxonomic classification.</title>
        <authorList>
            <person name="Goeker M."/>
        </authorList>
    </citation>
    <scope>NUCLEOTIDE SEQUENCE [LARGE SCALE GENOMIC DNA]</scope>
    <source>
        <strain evidence="7 8">DSM 23491</strain>
    </source>
</reference>
<sequence length="375" mass="42132">MLPFYRKYWRTAFDIGLIVLTVYLTMYIFSKLYQIAAPVFLSFIVFLLIEPLAKFLHKKGLPKVVASGISVILFVLLLLGLMFGAGLIIISQIAQINNNLPKYTQLVQEEFTRLVTLLQGKINALPDNITVKINEYFTNLTNVLSDLAGIAFSHIVTFLSSFSTFIANFGVAIILAFFLSVEIQRWRRLAKEKTPNTFKKAYTFLKEHVFHAIWGYVKAQALLVSISFLLIFVGLTIFRVDNAFTIALISAGFDVLPLVGVPVIFIPWIIYQFLVGHVGLAVSLTVLLVVVLLVRQLLEPKITGNSIGISSAYLMLSFAMISLSIFGMAGLILSPILLILIKELLKQGYLQRWIRLPKEEFDTSDLTSKAEDEPR</sequence>
<feature type="transmembrane region" description="Helical" evidence="6">
    <location>
        <begin position="12"/>
        <end position="29"/>
    </location>
</feature>
<evidence type="ECO:0000313" key="8">
    <source>
        <dbReference type="Proteomes" id="UP001519273"/>
    </source>
</evidence>
<keyword evidence="8" id="KW-1185">Reference proteome</keyword>
<feature type="transmembrane region" description="Helical" evidence="6">
    <location>
        <begin position="155"/>
        <end position="181"/>
    </location>
</feature>
<comment type="subcellular location">
    <subcellularLocation>
        <location evidence="1">Membrane</location>
        <topology evidence="1">Multi-pass membrane protein</topology>
    </subcellularLocation>
</comment>
<dbReference type="InterPro" id="IPR002549">
    <property type="entry name" value="AI-2E-like"/>
</dbReference>
<evidence type="ECO:0000256" key="5">
    <source>
        <dbReference type="ARBA" id="ARBA00023136"/>
    </source>
</evidence>
<feature type="transmembrane region" description="Helical" evidence="6">
    <location>
        <begin position="244"/>
        <end position="266"/>
    </location>
</feature>
<dbReference type="Pfam" id="PF01594">
    <property type="entry name" value="AI-2E_transport"/>
    <property type="match status" value="1"/>
</dbReference>
<feature type="transmembrane region" description="Helical" evidence="6">
    <location>
        <begin position="273"/>
        <end position="294"/>
    </location>
</feature>
<feature type="transmembrane region" description="Helical" evidence="6">
    <location>
        <begin position="221"/>
        <end position="238"/>
    </location>
</feature>
<dbReference type="EMBL" id="JAGGKP010000001">
    <property type="protein sequence ID" value="MBP1935193.1"/>
    <property type="molecule type" value="Genomic_DNA"/>
</dbReference>
<dbReference type="InterPro" id="IPR014227">
    <property type="entry name" value="YtvI-like"/>
</dbReference>
<dbReference type="PANTHER" id="PTHR21716">
    <property type="entry name" value="TRANSMEMBRANE PROTEIN"/>
    <property type="match status" value="1"/>
</dbReference>
<evidence type="ECO:0000313" key="7">
    <source>
        <dbReference type="EMBL" id="MBP1935193.1"/>
    </source>
</evidence>
<comment type="caution">
    <text evidence="7">The sequence shown here is derived from an EMBL/GenBank/DDBJ whole genome shotgun (WGS) entry which is preliminary data.</text>
</comment>
<evidence type="ECO:0000256" key="1">
    <source>
        <dbReference type="ARBA" id="ARBA00004141"/>
    </source>
</evidence>
<keyword evidence="4 6" id="KW-1133">Transmembrane helix</keyword>
<feature type="transmembrane region" description="Helical" evidence="6">
    <location>
        <begin position="35"/>
        <end position="53"/>
    </location>
</feature>
<dbReference type="NCBIfam" id="TIGR02872">
    <property type="entry name" value="spore_ytvI"/>
    <property type="match status" value="1"/>
</dbReference>
<evidence type="ECO:0000256" key="2">
    <source>
        <dbReference type="ARBA" id="ARBA00009773"/>
    </source>
</evidence>
<protein>
    <submittedName>
        <fullName evidence="7">Sporulation integral membrane protein YtvI</fullName>
    </submittedName>
</protein>
<feature type="transmembrane region" description="Helical" evidence="6">
    <location>
        <begin position="314"/>
        <end position="341"/>
    </location>
</feature>
<name>A0ABS4GY38_9BACL</name>
<proteinExistence type="inferred from homology"/>
<evidence type="ECO:0000256" key="4">
    <source>
        <dbReference type="ARBA" id="ARBA00022989"/>
    </source>
</evidence>
<feature type="transmembrane region" description="Helical" evidence="6">
    <location>
        <begin position="65"/>
        <end position="90"/>
    </location>
</feature>
<keyword evidence="3 6" id="KW-0812">Transmembrane</keyword>
<gene>
    <name evidence="7" type="ORF">J2Z20_000054</name>
</gene>
<dbReference type="Proteomes" id="UP001519273">
    <property type="component" value="Unassembled WGS sequence"/>
</dbReference>
<evidence type="ECO:0000256" key="6">
    <source>
        <dbReference type="SAM" id="Phobius"/>
    </source>
</evidence>
<comment type="similarity">
    <text evidence="2">Belongs to the autoinducer-2 exporter (AI-2E) (TC 2.A.86) family.</text>
</comment>
<dbReference type="PANTHER" id="PTHR21716:SF68">
    <property type="entry name" value="TRANSPORT PROTEIN YTVI-RELATED"/>
    <property type="match status" value="1"/>
</dbReference>